<sequence>MSTGARYIIRNGPPARHNYEVNDIEPEELRVSSLRARPYDEDYPRHEPRYSQKQLTPPAKSRTCCSTPCVLGLLLGLAIGLAVAAAVAIPLGLVKRPTPPFGKYQITIIKTFYLFANYVLVRGDISSTPNWVGTYQVDSSCDSSTCCCFTNYIYLTTTSASLLQLNGSLSGRCVGSSNIVSYAMTMPTNFALGFTWYGQTLRVILSQDSSYLAMVDNSIGYCSGSALRTSYSASRINHVNSGLMMLMLFIIIGIII</sequence>
<protein>
    <submittedName>
        <fullName evidence="3">Uncharacterized protein</fullName>
    </submittedName>
</protein>
<comment type="caution">
    <text evidence="3">The sequence shown here is derived from an EMBL/GenBank/DDBJ whole genome shotgun (WGS) entry which is preliminary data.</text>
</comment>
<evidence type="ECO:0000313" key="4">
    <source>
        <dbReference type="EMBL" id="CAF1428647.1"/>
    </source>
</evidence>
<dbReference type="Proteomes" id="UP000663852">
    <property type="component" value="Unassembled WGS sequence"/>
</dbReference>
<feature type="transmembrane region" description="Helical" evidence="2">
    <location>
        <begin position="70"/>
        <end position="94"/>
    </location>
</feature>
<keyword evidence="2" id="KW-1133">Transmembrane helix</keyword>
<name>A0A815J6R1_ADIRI</name>
<keyword evidence="5" id="KW-1185">Reference proteome</keyword>
<dbReference type="AlphaFoldDB" id="A0A815J6R1"/>
<keyword evidence="2" id="KW-0812">Transmembrane</keyword>
<feature type="compositionally biased region" description="Basic and acidic residues" evidence="1">
    <location>
        <begin position="37"/>
        <end position="50"/>
    </location>
</feature>
<reference evidence="3" key="1">
    <citation type="submission" date="2021-02" db="EMBL/GenBank/DDBJ databases">
        <authorList>
            <person name="Nowell W R."/>
        </authorList>
    </citation>
    <scope>NUCLEOTIDE SEQUENCE</scope>
</reference>
<dbReference type="OrthoDB" id="10024398at2759"/>
<feature type="transmembrane region" description="Helical" evidence="2">
    <location>
        <begin position="236"/>
        <end position="255"/>
    </location>
</feature>
<organism evidence="3 6">
    <name type="scientific">Adineta ricciae</name>
    <name type="common">Rotifer</name>
    <dbReference type="NCBI Taxonomy" id="249248"/>
    <lineage>
        <taxon>Eukaryota</taxon>
        <taxon>Metazoa</taxon>
        <taxon>Spiralia</taxon>
        <taxon>Gnathifera</taxon>
        <taxon>Rotifera</taxon>
        <taxon>Eurotatoria</taxon>
        <taxon>Bdelloidea</taxon>
        <taxon>Adinetida</taxon>
        <taxon>Adinetidae</taxon>
        <taxon>Adineta</taxon>
    </lineage>
</organism>
<evidence type="ECO:0000313" key="6">
    <source>
        <dbReference type="Proteomes" id="UP000663852"/>
    </source>
</evidence>
<keyword evidence="2" id="KW-0472">Membrane</keyword>
<dbReference type="EMBL" id="CAJNOJ010000290">
    <property type="protein sequence ID" value="CAF1374007.1"/>
    <property type="molecule type" value="Genomic_DNA"/>
</dbReference>
<dbReference type="EMBL" id="CAJNOR010003591">
    <property type="protein sequence ID" value="CAF1428647.1"/>
    <property type="molecule type" value="Genomic_DNA"/>
</dbReference>
<gene>
    <name evidence="3" type="ORF">EDS130_LOCUS34542</name>
    <name evidence="4" type="ORF">XAT740_LOCUS35646</name>
</gene>
<evidence type="ECO:0000256" key="2">
    <source>
        <dbReference type="SAM" id="Phobius"/>
    </source>
</evidence>
<proteinExistence type="predicted"/>
<evidence type="ECO:0000256" key="1">
    <source>
        <dbReference type="SAM" id="MobiDB-lite"/>
    </source>
</evidence>
<evidence type="ECO:0000313" key="3">
    <source>
        <dbReference type="EMBL" id="CAF1374007.1"/>
    </source>
</evidence>
<dbReference type="Proteomes" id="UP000663828">
    <property type="component" value="Unassembled WGS sequence"/>
</dbReference>
<accession>A0A815J6R1</accession>
<evidence type="ECO:0000313" key="5">
    <source>
        <dbReference type="Proteomes" id="UP000663828"/>
    </source>
</evidence>
<feature type="region of interest" description="Disordered" evidence="1">
    <location>
        <begin position="35"/>
        <end position="57"/>
    </location>
</feature>